<name>A0A840NE43_9PSEU</name>
<dbReference type="PANTHER" id="PTHR42708:SF1">
    <property type="entry name" value="GLIDING MOTILITY PROTEIN MGLA"/>
    <property type="match status" value="1"/>
</dbReference>
<dbReference type="Gene3D" id="3.40.50.300">
    <property type="entry name" value="P-loop containing nucleotide triphosphate hydrolases"/>
    <property type="match status" value="1"/>
</dbReference>
<dbReference type="GO" id="GO:0005525">
    <property type="term" value="F:GTP binding"/>
    <property type="evidence" value="ECO:0007669"/>
    <property type="project" value="UniProtKB-KW"/>
</dbReference>
<evidence type="ECO:0000256" key="1">
    <source>
        <dbReference type="ARBA" id="ARBA00005290"/>
    </source>
</evidence>
<reference evidence="5 6" key="1">
    <citation type="submission" date="2020-08" db="EMBL/GenBank/DDBJ databases">
        <title>Sequencing the genomes of 1000 actinobacteria strains.</title>
        <authorList>
            <person name="Klenk H.-P."/>
        </authorList>
    </citation>
    <scope>NUCLEOTIDE SEQUENCE [LARGE SCALE GENOMIC DNA]</scope>
    <source>
        <strain evidence="5 6">DSM 45582</strain>
    </source>
</reference>
<gene>
    <name evidence="5" type="ORF">BJ969_001463</name>
</gene>
<dbReference type="Pfam" id="PF03029">
    <property type="entry name" value="ATP_bind_1"/>
    <property type="match status" value="1"/>
</dbReference>
<dbReference type="InterPro" id="IPR004130">
    <property type="entry name" value="Gpn"/>
</dbReference>
<organism evidence="5 6">
    <name type="scientific">Saccharopolyspora gloriosae</name>
    <dbReference type="NCBI Taxonomy" id="455344"/>
    <lineage>
        <taxon>Bacteria</taxon>
        <taxon>Bacillati</taxon>
        <taxon>Actinomycetota</taxon>
        <taxon>Actinomycetes</taxon>
        <taxon>Pseudonocardiales</taxon>
        <taxon>Pseudonocardiaceae</taxon>
        <taxon>Saccharopolyspora</taxon>
    </lineage>
</organism>
<keyword evidence="5" id="KW-0675">Receptor</keyword>
<evidence type="ECO:0000313" key="6">
    <source>
        <dbReference type="Proteomes" id="UP000580474"/>
    </source>
</evidence>
<dbReference type="PANTHER" id="PTHR42708">
    <property type="entry name" value="ATP/GTP-BINDING PROTEIN-RELATED"/>
    <property type="match status" value="1"/>
</dbReference>
<protein>
    <submittedName>
        <fullName evidence="5">Signal recognition particle receptor subunit beta</fullName>
    </submittedName>
</protein>
<evidence type="ECO:0000256" key="2">
    <source>
        <dbReference type="ARBA" id="ARBA00022741"/>
    </source>
</evidence>
<evidence type="ECO:0000256" key="4">
    <source>
        <dbReference type="ARBA" id="ARBA00023134"/>
    </source>
</evidence>
<dbReference type="InterPro" id="IPR027417">
    <property type="entry name" value="P-loop_NTPase"/>
</dbReference>
<comment type="similarity">
    <text evidence="1">Belongs to the GPN-loop GTPase family.</text>
</comment>
<accession>A0A840NE43</accession>
<dbReference type="GO" id="GO:0016787">
    <property type="term" value="F:hydrolase activity"/>
    <property type="evidence" value="ECO:0007669"/>
    <property type="project" value="UniProtKB-KW"/>
</dbReference>
<sequence length="187" mass="20156">MPDSVKLVVAGGFAVGKTTFIGSVSEITPLSTEEEMTEASVGVDDLTGMEMKRTTTVALDFGRITISQEIVLYLFGTPGQARFGSLWTELSTGAIGAVVLLDTRRLAMGFPSIDFFERRGIPFVVAVNCFDDTEFSYTEEEVRAASAMGPDTPIMFCDARDRESSKKVLVTLVKHALLQRDLAAAGG</sequence>
<evidence type="ECO:0000256" key="3">
    <source>
        <dbReference type="ARBA" id="ARBA00022801"/>
    </source>
</evidence>
<dbReference type="SUPFAM" id="SSF52540">
    <property type="entry name" value="P-loop containing nucleoside triphosphate hydrolases"/>
    <property type="match status" value="1"/>
</dbReference>
<dbReference type="AlphaFoldDB" id="A0A840NE43"/>
<dbReference type="EMBL" id="JACHIV010000001">
    <property type="protein sequence ID" value="MBB5068375.1"/>
    <property type="molecule type" value="Genomic_DNA"/>
</dbReference>
<keyword evidence="6" id="KW-1185">Reference proteome</keyword>
<keyword evidence="2" id="KW-0547">Nucleotide-binding</keyword>
<keyword evidence="4" id="KW-0342">GTP-binding</keyword>
<proteinExistence type="inferred from homology"/>
<keyword evidence="3" id="KW-0378">Hydrolase</keyword>
<dbReference type="RefSeq" id="WP_184478070.1">
    <property type="nucleotide sequence ID" value="NZ_JACHIV010000001.1"/>
</dbReference>
<dbReference type="Proteomes" id="UP000580474">
    <property type="component" value="Unassembled WGS sequence"/>
</dbReference>
<evidence type="ECO:0000313" key="5">
    <source>
        <dbReference type="EMBL" id="MBB5068375.1"/>
    </source>
</evidence>
<dbReference type="InterPro" id="IPR052705">
    <property type="entry name" value="Gliding_Motility_GTPase"/>
</dbReference>
<comment type="caution">
    <text evidence="5">The sequence shown here is derived from an EMBL/GenBank/DDBJ whole genome shotgun (WGS) entry which is preliminary data.</text>
</comment>
<dbReference type="CDD" id="cd00882">
    <property type="entry name" value="Ras_like_GTPase"/>
    <property type="match status" value="1"/>
</dbReference>